<keyword evidence="5 7" id="KW-0472">Membrane</keyword>
<dbReference type="Proteomes" id="UP000284785">
    <property type="component" value="Unassembled WGS sequence"/>
</dbReference>
<evidence type="ECO:0000256" key="8">
    <source>
        <dbReference type="SAM" id="MobiDB-lite"/>
    </source>
</evidence>
<evidence type="ECO:0000259" key="10">
    <source>
        <dbReference type="SMART" id="SM00965"/>
    </source>
</evidence>
<name>A0A0P0F702_BACT4</name>
<dbReference type="InterPro" id="IPR023997">
    <property type="entry name" value="TonB-dep_OMP_SusC/RagA_CS"/>
</dbReference>
<keyword evidence="12" id="KW-0675">Receptor</keyword>
<dbReference type="SUPFAM" id="SSF49464">
    <property type="entry name" value="Carboxypeptidase regulatory domain-like"/>
    <property type="match status" value="1"/>
</dbReference>
<dbReference type="Gene3D" id="3.55.50.30">
    <property type="match status" value="1"/>
</dbReference>
<keyword evidence="4 7" id="KW-0812">Transmembrane</keyword>
<comment type="similarity">
    <text evidence="7">Belongs to the TonB-dependent receptor family.</text>
</comment>
<keyword evidence="9" id="KW-0732">Signal</keyword>
<dbReference type="InterPro" id="IPR011662">
    <property type="entry name" value="Secretin/TonB_short_N"/>
</dbReference>
<dbReference type="AlphaFoldDB" id="A0A0P0F702"/>
<dbReference type="DNASU" id="1075505"/>
<dbReference type="Gene3D" id="2.40.170.20">
    <property type="entry name" value="TonB-dependent receptor, beta-barrel domain"/>
    <property type="match status" value="1"/>
</dbReference>
<dbReference type="NCBIfam" id="TIGR04056">
    <property type="entry name" value="OMP_RagA_SusC"/>
    <property type="match status" value="1"/>
</dbReference>
<dbReference type="GO" id="GO:0009279">
    <property type="term" value="C:cell outer membrane"/>
    <property type="evidence" value="ECO:0007669"/>
    <property type="project" value="UniProtKB-SubCell"/>
</dbReference>
<dbReference type="FunFam" id="2.60.40.1120:FF:000003">
    <property type="entry name" value="Outer membrane protein Omp121"/>
    <property type="match status" value="1"/>
</dbReference>
<dbReference type="Gene3D" id="2.60.40.1120">
    <property type="entry name" value="Carboxypeptidase-like, regulatory domain"/>
    <property type="match status" value="1"/>
</dbReference>
<dbReference type="KEGG" id="btho:Btheta7330_03173"/>
<dbReference type="SUPFAM" id="SSF56935">
    <property type="entry name" value="Porins"/>
    <property type="match status" value="1"/>
</dbReference>
<dbReference type="SMART" id="SM00965">
    <property type="entry name" value="STN"/>
    <property type="match status" value="1"/>
</dbReference>
<dbReference type="InterPro" id="IPR036942">
    <property type="entry name" value="Beta-barrel_TonB_sf"/>
</dbReference>
<evidence type="ECO:0000313" key="16">
    <source>
        <dbReference type="Proteomes" id="UP000440614"/>
    </source>
</evidence>
<proteinExistence type="inferred from homology"/>
<dbReference type="InterPro" id="IPR023996">
    <property type="entry name" value="TonB-dep_OMP_SusC/RagA"/>
</dbReference>
<comment type="subcellular location">
    <subcellularLocation>
        <location evidence="1 7">Cell outer membrane</location>
        <topology evidence="1 7">Multi-pass membrane protein</topology>
    </subcellularLocation>
</comment>
<gene>
    <name evidence="13" type="ORF">DW780_01185</name>
    <name evidence="12" type="ORF">GAN91_02130</name>
    <name evidence="11" type="ORF">GAO51_04140</name>
</gene>
<organism evidence="12 15">
    <name type="scientific">Bacteroides thetaiotaomicron</name>
    <dbReference type="NCBI Taxonomy" id="818"/>
    <lineage>
        <taxon>Bacteria</taxon>
        <taxon>Pseudomonadati</taxon>
        <taxon>Bacteroidota</taxon>
        <taxon>Bacteroidia</taxon>
        <taxon>Bacteroidales</taxon>
        <taxon>Bacteroidaceae</taxon>
        <taxon>Bacteroides</taxon>
    </lineage>
</organism>
<evidence type="ECO:0000256" key="1">
    <source>
        <dbReference type="ARBA" id="ARBA00004571"/>
    </source>
</evidence>
<dbReference type="NCBIfam" id="TIGR04057">
    <property type="entry name" value="SusC_RagA_signa"/>
    <property type="match status" value="1"/>
</dbReference>
<sequence>MNNLLICKGKSRNSCSFLAFLLFTFLLVAPTAAQTLKENNITLRVQNEPVENVFNKISEQTNFKFIYDQETVNNAPHVSFDVKNATLKQILGVITTQSKLYFNRTDNTIAVSKQPLKEESAQRTRTVQGVVVDDKGEPVIGASVQIKGEGSGTITDMDGRYSLMNVPESATLTISYIGYKTVSLSAKDKNTAKITLTEDSKMIDEVVVVGYGVQRKRDVSTSISSVKAEQIAEVSASDFRQALAGKMPGVQVTQPSGDPEGSVSIRVRGISTVNAGSDPLYIIDGVPVERGFANLNNNDVESVEVLKDASSAAIYGSRGSNGVIIITTKQGQSEKMKVQYDGYYGIQSISKKLPMLNAYQFAEFAKDGHDNSYLDANPGGSPNDPNGMRPNSWERIPTELFPYLNGDQGLTDTDWQDAIFRSAATTSHNVSISGRGKTVGYFISANYYDKEGIIINSDFKKYSMRMNLDGKYKRLKFGLNFSPSYSTSNRVDASGSNGIVQSALMMPPVWPVYNSDGSYNYQGNGYWRIGNDYQHNAVLNPVAMANLQSDVVDRMAIVGKVFAELELFKGLTYNISFGGDYYGSHNDQYRSSELPLLGQKYYDIKSNPTAYSSSGFYFNWLIENKINYNTVINEDHSINAVLVQSAQKETYKGDNVTATDFPNDYIQTISGGTVIKGASDKTQWSIASYLARVQYSYKGKYMASGAIRADGSSRFGKNNRWGYFPSASLAWRVSGEDFFTKAKFLSFVDDLKIRTSYGVTGNFQIGNYDHLSLMALDNYILGTGNGQLVQGYKPNTIKNDDLSWEKNAMVNVGVDLQMFKGLLGITVDYYNTNTSNMLLNVPVPHLTGYSTALMNIGKVNNRGWEIALTSQKNFTKDFGYSFNANYATNTNEVKALGPGNAPIISTGSVDHAYYITKVGEPIGCYYLLVQDGIFSNEEELKKYPHFSNTQPGDFRFVDVDGDGVMDLDKDRTIVGNYMPDFTYGFGGKVWYKGIDLDFNFQGVYGNEILNLNRRYIDNLEGNTNGTTIALNRWKSADNPGNGQVNRANRKSKGYNGRTSTWHLEDGSYLRLQNVTLGYTLPQNLTRRFFVEKLRVYVSGQNLWTSTNYGGYNPEVNARPSNSLSPGEDYGTYPLAKTFLFGLNITL</sequence>
<evidence type="ECO:0000256" key="4">
    <source>
        <dbReference type="ARBA" id="ARBA00022692"/>
    </source>
</evidence>
<reference evidence="15 16" key="2">
    <citation type="journal article" date="2019" name="Nat. Med.">
        <title>A library of human gut bacterial isolates paired with longitudinal multiomics data enables mechanistic microbiome research.</title>
        <authorList>
            <person name="Poyet M."/>
            <person name="Groussin M."/>
            <person name="Gibbons S.M."/>
            <person name="Avila-Pacheco J."/>
            <person name="Jiang X."/>
            <person name="Kearney S.M."/>
            <person name="Perrotta A.R."/>
            <person name="Berdy B."/>
            <person name="Zhao S."/>
            <person name="Lieberman T.D."/>
            <person name="Swanson P.K."/>
            <person name="Smith M."/>
            <person name="Roesemann S."/>
            <person name="Alexander J.E."/>
            <person name="Rich S.A."/>
            <person name="Livny J."/>
            <person name="Vlamakis H."/>
            <person name="Clish C."/>
            <person name="Bullock K."/>
            <person name="Deik A."/>
            <person name="Scott J."/>
            <person name="Pierce K.A."/>
            <person name="Xavier R.J."/>
            <person name="Alm E.J."/>
        </authorList>
    </citation>
    <scope>NUCLEOTIDE SEQUENCE [LARGE SCALE GENOMIC DNA]</scope>
    <source>
        <strain evidence="12 15">BIOML-A162</strain>
        <strain evidence="11 16">BIOML-A188</strain>
    </source>
</reference>
<dbReference type="InterPro" id="IPR008969">
    <property type="entry name" value="CarboxyPept-like_regulatory"/>
</dbReference>
<comment type="caution">
    <text evidence="12">The sequence shown here is derived from an EMBL/GenBank/DDBJ whole genome shotgun (WGS) entry which is preliminary data.</text>
</comment>
<dbReference type="Proteomes" id="UP000440614">
    <property type="component" value="Unassembled WGS sequence"/>
</dbReference>
<dbReference type="Pfam" id="PF07660">
    <property type="entry name" value="STN"/>
    <property type="match status" value="1"/>
</dbReference>
<feature type="chain" id="PRO_5014519469" evidence="9">
    <location>
        <begin position="34"/>
        <end position="1146"/>
    </location>
</feature>
<protein>
    <submittedName>
        <fullName evidence="13">SusC/RagA family TonB-linked outer membrane protein</fullName>
    </submittedName>
    <submittedName>
        <fullName evidence="12">TonB-dependent receptor</fullName>
    </submittedName>
</protein>
<evidence type="ECO:0000313" key="12">
    <source>
        <dbReference type="EMBL" id="KAB4486837.1"/>
    </source>
</evidence>
<dbReference type="OMA" id="AIFNERW"/>
<evidence type="ECO:0000313" key="14">
    <source>
        <dbReference type="Proteomes" id="UP000284785"/>
    </source>
</evidence>
<dbReference type="Gene3D" id="2.170.130.10">
    <property type="entry name" value="TonB-dependent receptor, plug domain"/>
    <property type="match status" value="1"/>
</dbReference>
<evidence type="ECO:0000256" key="3">
    <source>
        <dbReference type="ARBA" id="ARBA00022452"/>
    </source>
</evidence>
<dbReference type="PROSITE" id="PS52016">
    <property type="entry name" value="TONB_DEPENDENT_REC_3"/>
    <property type="match status" value="1"/>
</dbReference>
<dbReference type="InterPro" id="IPR012910">
    <property type="entry name" value="Plug_dom"/>
</dbReference>
<keyword evidence="6 7" id="KW-0998">Cell outer membrane</keyword>
<evidence type="ECO:0000256" key="6">
    <source>
        <dbReference type="ARBA" id="ARBA00023237"/>
    </source>
</evidence>
<feature type="region of interest" description="Disordered" evidence="8">
    <location>
        <begin position="372"/>
        <end position="392"/>
    </location>
</feature>
<reference evidence="13 14" key="1">
    <citation type="submission" date="2018-08" db="EMBL/GenBank/DDBJ databases">
        <title>A genome reference for cultivated species of the human gut microbiota.</title>
        <authorList>
            <person name="Zou Y."/>
            <person name="Xue W."/>
            <person name="Luo G."/>
        </authorList>
    </citation>
    <scope>NUCLEOTIDE SEQUENCE [LARGE SCALE GENOMIC DNA]</scope>
    <source>
        <strain evidence="13 14">AM30-26</strain>
    </source>
</reference>
<evidence type="ECO:0000256" key="5">
    <source>
        <dbReference type="ARBA" id="ARBA00023136"/>
    </source>
</evidence>
<evidence type="ECO:0000256" key="9">
    <source>
        <dbReference type="SAM" id="SignalP"/>
    </source>
</evidence>
<feature type="domain" description="Secretin/TonB short N-terminal" evidence="10">
    <location>
        <begin position="63"/>
        <end position="114"/>
    </location>
</feature>
<evidence type="ECO:0000313" key="13">
    <source>
        <dbReference type="EMBL" id="RHD91644.1"/>
    </source>
</evidence>
<keyword evidence="3 7" id="KW-1134">Transmembrane beta strand</keyword>
<accession>A0A0P0F702</accession>
<dbReference type="InterPro" id="IPR039426">
    <property type="entry name" value="TonB-dep_rcpt-like"/>
</dbReference>
<dbReference type="EMBL" id="WCSY01000003">
    <property type="protein sequence ID" value="KAB4315119.1"/>
    <property type="molecule type" value="Genomic_DNA"/>
</dbReference>
<evidence type="ECO:0000313" key="15">
    <source>
        <dbReference type="Proteomes" id="UP000436858"/>
    </source>
</evidence>
<dbReference type="GeneID" id="60926154"/>
<feature type="signal peptide" evidence="9">
    <location>
        <begin position="1"/>
        <end position="33"/>
    </location>
</feature>
<dbReference type="RefSeq" id="WP_011107158.1">
    <property type="nucleotide sequence ID" value="NZ_CABJDH010000003.1"/>
</dbReference>
<evidence type="ECO:0000256" key="2">
    <source>
        <dbReference type="ARBA" id="ARBA00022448"/>
    </source>
</evidence>
<dbReference type="Pfam" id="PF07715">
    <property type="entry name" value="Plug"/>
    <property type="match status" value="1"/>
</dbReference>
<dbReference type="InterPro" id="IPR037066">
    <property type="entry name" value="Plug_dom_sf"/>
</dbReference>
<dbReference type="EMBL" id="QSJP01000001">
    <property type="protein sequence ID" value="RHD91644.1"/>
    <property type="molecule type" value="Genomic_DNA"/>
</dbReference>
<dbReference type="Proteomes" id="UP000436858">
    <property type="component" value="Unassembled WGS sequence"/>
</dbReference>
<evidence type="ECO:0000313" key="11">
    <source>
        <dbReference type="EMBL" id="KAB4315119.1"/>
    </source>
</evidence>
<dbReference type="EMBL" id="WCRY01000002">
    <property type="protein sequence ID" value="KAB4486837.1"/>
    <property type="molecule type" value="Genomic_DNA"/>
</dbReference>
<evidence type="ECO:0000256" key="7">
    <source>
        <dbReference type="PROSITE-ProRule" id="PRU01360"/>
    </source>
</evidence>
<dbReference type="Pfam" id="PF13715">
    <property type="entry name" value="CarbopepD_reg_2"/>
    <property type="match status" value="1"/>
</dbReference>
<dbReference type="FunFam" id="2.170.130.10:FF:000008">
    <property type="entry name" value="SusC/RagA family TonB-linked outer membrane protein"/>
    <property type="match status" value="1"/>
</dbReference>
<keyword evidence="2 7" id="KW-0813">Transport</keyword>